<sequence>MWFTYTQVEQVKLGAVDHSEAPHETTYFDMAGFPPMIHEAPQNTRIMERKSYCVIFEGMLEHVTRCLTRKVSGNVIVTGNPGIGKSHFYLYCIFRLITRQQDMVKRLPEFQLLLNCKDEYHLYDDVRKDFTSLSLADVKEQGLSSSRSVVRLINGNSDHFKPWSGVNVLFSSPGEADVKDLEKDNPRLFIMPLWTFHEVKEYNTLLKDGCDGLALTDSELEEGFTVFGGIPRSIFSLDPESERRKLEEIIVSCDAGDVVEYVKSNYSVRQSHFSERLLQMVPTPPHIERDRRCHLPLNTLAISCSLRWKTDTCRWVASFLALLTP</sequence>
<dbReference type="PANTHER" id="PTHR33129:SF1">
    <property type="entry name" value="ATP-BINDING PROTEIN"/>
    <property type="match status" value="1"/>
</dbReference>
<dbReference type="AlphaFoldDB" id="A0A8K1C4U8"/>
<evidence type="ECO:0008006" key="3">
    <source>
        <dbReference type="Google" id="ProtNLM"/>
    </source>
</evidence>
<dbReference type="PANTHER" id="PTHR33129">
    <property type="entry name" value="PROTEIN KINASE DOMAIN-CONTAINING PROTEIN-RELATED"/>
    <property type="match status" value="1"/>
</dbReference>
<name>A0A8K1C4U8_PYTOL</name>
<keyword evidence="2" id="KW-1185">Reference proteome</keyword>
<gene>
    <name evidence="1" type="ORF">Poli38472_006474</name>
</gene>
<dbReference type="InterPro" id="IPR052980">
    <property type="entry name" value="Crinkler_effector"/>
</dbReference>
<evidence type="ECO:0000313" key="1">
    <source>
        <dbReference type="EMBL" id="TMW56464.1"/>
    </source>
</evidence>
<evidence type="ECO:0000313" key="2">
    <source>
        <dbReference type="Proteomes" id="UP000794436"/>
    </source>
</evidence>
<dbReference type="Proteomes" id="UP000794436">
    <property type="component" value="Unassembled WGS sequence"/>
</dbReference>
<dbReference type="OrthoDB" id="96105at2759"/>
<proteinExistence type="predicted"/>
<dbReference type="SUPFAM" id="SSF52540">
    <property type="entry name" value="P-loop containing nucleoside triphosphate hydrolases"/>
    <property type="match status" value="1"/>
</dbReference>
<comment type="caution">
    <text evidence="1">The sequence shown here is derived from an EMBL/GenBank/DDBJ whole genome shotgun (WGS) entry which is preliminary data.</text>
</comment>
<accession>A0A8K1C4U8</accession>
<organism evidence="1 2">
    <name type="scientific">Pythium oligandrum</name>
    <name type="common">Mycoparasitic fungus</name>
    <dbReference type="NCBI Taxonomy" id="41045"/>
    <lineage>
        <taxon>Eukaryota</taxon>
        <taxon>Sar</taxon>
        <taxon>Stramenopiles</taxon>
        <taxon>Oomycota</taxon>
        <taxon>Peronosporomycetes</taxon>
        <taxon>Pythiales</taxon>
        <taxon>Pythiaceae</taxon>
        <taxon>Pythium</taxon>
    </lineage>
</organism>
<dbReference type="InterPro" id="IPR027417">
    <property type="entry name" value="P-loop_NTPase"/>
</dbReference>
<reference evidence="1" key="1">
    <citation type="submission" date="2019-03" db="EMBL/GenBank/DDBJ databases">
        <title>Long read genome sequence of the mycoparasitic Pythium oligandrum ATCC 38472 isolated from sugarbeet rhizosphere.</title>
        <authorList>
            <person name="Gaulin E."/>
        </authorList>
    </citation>
    <scope>NUCLEOTIDE SEQUENCE</scope>
    <source>
        <strain evidence="1">ATCC 38472_TT</strain>
    </source>
</reference>
<protein>
    <recommendedName>
        <fullName evidence="3">Crinkler (CRN) family protein</fullName>
    </recommendedName>
</protein>
<dbReference type="EMBL" id="SPLM01000145">
    <property type="protein sequence ID" value="TMW56464.1"/>
    <property type="molecule type" value="Genomic_DNA"/>
</dbReference>